<comment type="similarity">
    <text evidence="1 6 7">Belongs to the peptidase S8 family.</text>
</comment>
<dbReference type="PANTHER" id="PTHR43806">
    <property type="entry name" value="PEPTIDASE S8"/>
    <property type="match status" value="1"/>
</dbReference>
<dbReference type="PROSITE" id="PS51892">
    <property type="entry name" value="SUBTILASE"/>
    <property type="match status" value="1"/>
</dbReference>
<organism evidence="11 12">
    <name type="scientific">bacterium (Candidatus Blackallbacteria) CG17_big_fil_post_rev_8_21_14_2_50_48_46</name>
    <dbReference type="NCBI Taxonomy" id="2014261"/>
    <lineage>
        <taxon>Bacteria</taxon>
        <taxon>Candidatus Blackallbacteria</taxon>
    </lineage>
</organism>
<dbReference type="InterPro" id="IPR036852">
    <property type="entry name" value="Peptidase_S8/S53_dom_sf"/>
</dbReference>
<accession>A0A2M7FZM7</accession>
<dbReference type="InterPro" id="IPR023827">
    <property type="entry name" value="Peptidase_S8_Asp-AS"/>
</dbReference>
<sequence>MKSKMNQLISAALTTSLLAACSPVAGPLLSAQNNPALLNRQSASAPASKIFNTDSRAKVIPNQAIVKVRNAQGFLQTLSRSSARAVESFDLDTRVYLVESTNRNTEDLVRQFSQDPNVEFAQPNYFISIAQSIPPAPRGNGRPAVAAPNDPLFEQQWHLPHVGALDAWNASMGNSDLLVSVVDTGVDYNHPDLKANTIKGKDFTKESADGLDPIDSFGHGTHVAGIIAAVANNGIGVSGAAPNVKVLAVKVLSAKGGGSLFAIAGGIKHSVDMGAKIVNLSLGGPAVTDLISSAVGYWATKKGALLIAAAGNSNTAVGTPARIDDYYMAVAASDQQNKRAKFSCYGKELSVSAPGVQIMATTPTYKVPLNDYGYAQNYAFLQGTSMATPLVSGIAALVWSRHPEWTAKQVRQHLEKTAIDVGAPGKDNESGYGIVSAAAALR</sequence>
<evidence type="ECO:0000313" key="11">
    <source>
        <dbReference type="EMBL" id="PIW14801.1"/>
    </source>
</evidence>
<keyword evidence="8" id="KW-0732">Signal</keyword>
<feature type="domain" description="Peptidase S8/S53" evidence="9">
    <location>
        <begin position="176"/>
        <end position="433"/>
    </location>
</feature>
<protein>
    <submittedName>
        <fullName evidence="11">Uncharacterized protein</fullName>
    </submittedName>
</protein>
<dbReference type="GO" id="GO:0006508">
    <property type="term" value="P:proteolysis"/>
    <property type="evidence" value="ECO:0007669"/>
    <property type="project" value="UniProtKB-KW"/>
</dbReference>
<dbReference type="EMBL" id="PFFQ01000056">
    <property type="protein sequence ID" value="PIW14801.1"/>
    <property type="molecule type" value="Genomic_DNA"/>
</dbReference>
<dbReference type="InterPro" id="IPR023828">
    <property type="entry name" value="Peptidase_S8_Ser-AS"/>
</dbReference>
<evidence type="ECO:0000259" key="9">
    <source>
        <dbReference type="Pfam" id="PF00082"/>
    </source>
</evidence>
<dbReference type="PROSITE" id="PS51257">
    <property type="entry name" value="PROKAR_LIPOPROTEIN"/>
    <property type="match status" value="1"/>
</dbReference>
<name>A0A2M7FZM7_9BACT</name>
<dbReference type="GO" id="GO:0004252">
    <property type="term" value="F:serine-type endopeptidase activity"/>
    <property type="evidence" value="ECO:0007669"/>
    <property type="project" value="UniProtKB-UniRule"/>
</dbReference>
<evidence type="ECO:0000256" key="5">
    <source>
        <dbReference type="PIRSR" id="PIRSR615500-1"/>
    </source>
</evidence>
<dbReference type="AlphaFoldDB" id="A0A2M7FZM7"/>
<feature type="active site" description="Charge relay system" evidence="5 6">
    <location>
        <position position="385"/>
    </location>
</feature>
<dbReference type="InterPro" id="IPR054399">
    <property type="entry name" value="Fervidolysin-like_N_prodom"/>
</dbReference>
<dbReference type="Gene3D" id="3.40.50.200">
    <property type="entry name" value="Peptidase S8/S53 domain"/>
    <property type="match status" value="1"/>
</dbReference>
<evidence type="ECO:0000313" key="12">
    <source>
        <dbReference type="Proteomes" id="UP000231019"/>
    </source>
</evidence>
<dbReference type="Pfam" id="PF22148">
    <property type="entry name" value="Fervidolysin_NPro-like"/>
    <property type="match status" value="1"/>
</dbReference>
<evidence type="ECO:0000256" key="1">
    <source>
        <dbReference type="ARBA" id="ARBA00011073"/>
    </source>
</evidence>
<comment type="caution">
    <text evidence="11">The sequence shown here is derived from an EMBL/GenBank/DDBJ whole genome shotgun (WGS) entry which is preliminary data.</text>
</comment>
<dbReference type="PROSITE" id="PS00137">
    <property type="entry name" value="SUBTILASE_HIS"/>
    <property type="match status" value="1"/>
</dbReference>
<dbReference type="PROSITE" id="PS00136">
    <property type="entry name" value="SUBTILASE_ASP"/>
    <property type="match status" value="1"/>
</dbReference>
<evidence type="ECO:0000256" key="2">
    <source>
        <dbReference type="ARBA" id="ARBA00022670"/>
    </source>
</evidence>
<evidence type="ECO:0000256" key="6">
    <source>
        <dbReference type="PROSITE-ProRule" id="PRU01240"/>
    </source>
</evidence>
<feature type="active site" description="Charge relay system" evidence="5 6">
    <location>
        <position position="219"/>
    </location>
</feature>
<dbReference type="SUPFAM" id="SSF52743">
    <property type="entry name" value="Subtilisin-like"/>
    <property type="match status" value="1"/>
</dbReference>
<dbReference type="Pfam" id="PF00082">
    <property type="entry name" value="Peptidase_S8"/>
    <property type="match status" value="1"/>
</dbReference>
<feature type="active site" description="Charge relay system" evidence="5 6">
    <location>
        <position position="183"/>
    </location>
</feature>
<evidence type="ECO:0000259" key="10">
    <source>
        <dbReference type="Pfam" id="PF22148"/>
    </source>
</evidence>
<dbReference type="PRINTS" id="PR00723">
    <property type="entry name" value="SUBTILISIN"/>
</dbReference>
<dbReference type="InterPro" id="IPR000209">
    <property type="entry name" value="Peptidase_S8/S53_dom"/>
</dbReference>
<dbReference type="InterPro" id="IPR022398">
    <property type="entry name" value="Peptidase_S8_His-AS"/>
</dbReference>
<evidence type="ECO:0000256" key="3">
    <source>
        <dbReference type="ARBA" id="ARBA00022801"/>
    </source>
</evidence>
<keyword evidence="4 6" id="KW-0720">Serine protease</keyword>
<keyword evidence="3 6" id="KW-0378">Hydrolase</keyword>
<keyword evidence="2 6" id="KW-0645">Protease</keyword>
<feature type="domain" description="Fervidolysin-like N-terminal prodomain" evidence="10">
    <location>
        <begin position="47"/>
        <end position="124"/>
    </location>
</feature>
<dbReference type="InterPro" id="IPR050131">
    <property type="entry name" value="Peptidase_S8_subtilisin-like"/>
</dbReference>
<gene>
    <name evidence="11" type="ORF">COW36_20575</name>
</gene>
<proteinExistence type="inferred from homology"/>
<evidence type="ECO:0000256" key="7">
    <source>
        <dbReference type="RuleBase" id="RU003355"/>
    </source>
</evidence>
<feature type="chain" id="PRO_5014824717" evidence="8">
    <location>
        <begin position="26"/>
        <end position="442"/>
    </location>
</feature>
<dbReference type="InterPro" id="IPR015500">
    <property type="entry name" value="Peptidase_S8_subtilisin-rel"/>
</dbReference>
<evidence type="ECO:0000256" key="8">
    <source>
        <dbReference type="SAM" id="SignalP"/>
    </source>
</evidence>
<feature type="signal peptide" evidence="8">
    <location>
        <begin position="1"/>
        <end position="25"/>
    </location>
</feature>
<dbReference type="Proteomes" id="UP000231019">
    <property type="component" value="Unassembled WGS sequence"/>
</dbReference>
<dbReference type="PROSITE" id="PS00138">
    <property type="entry name" value="SUBTILASE_SER"/>
    <property type="match status" value="1"/>
</dbReference>
<reference evidence="11 12" key="1">
    <citation type="submission" date="2017-09" db="EMBL/GenBank/DDBJ databases">
        <title>Depth-based differentiation of microbial function through sediment-hosted aquifers and enrichment of novel symbionts in the deep terrestrial subsurface.</title>
        <authorList>
            <person name="Probst A.J."/>
            <person name="Ladd B."/>
            <person name="Jarett J.K."/>
            <person name="Geller-Mcgrath D.E."/>
            <person name="Sieber C.M."/>
            <person name="Emerson J.B."/>
            <person name="Anantharaman K."/>
            <person name="Thomas B.C."/>
            <person name="Malmstrom R."/>
            <person name="Stieglmeier M."/>
            <person name="Klingl A."/>
            <person name="Woyke T."/>
            <person name="Ryan C.M."/>
            <person name="Banfield J.F."/>
        </authorList>
    </citation>
    <scope>NUCLEOTIDE SEQUENCE [LARGE SCALE GENOMIC DNA]</scope>
    <source>
        <strain evidence="11">CG17_big_fil_post_rev_8_21_14_2_50_48_46</strain>
    </source>
</reference>
<evidence type="ECO:0000256" key="4">
    <source>
        <dbReference type="ARBA" id="ARBA00022825"/>
    </source>
</evidence>
<dbReference type="PANTHER" id="PTHR43806:SF11">
    <property type="entry name" value="CEREVISIN-RELATED"/>
    <property type="match status" value="1"/>
</dbReference>